<dbReference type="PANTHER" id="PTHR36920:SF1">
    <property type="entry name" value="OUTER MEMBRANE PROTEIN W"/>
    <property type="match status" value="1"/>
</dbReference>
<dbReference type="InterPro" id="IPR011250">
    <property type="entry name" value="OMP/PagP_B-barrel"/>
</dbReference>
<accession>A0A2W4Z3E7</accession>
<protein>
    <recommendedName>
        <fullName evidence="4">OmpW family protein</fullName>
    </recommendedName>
</protein>
<comment type="similarity">
    <text evidence="1">Belongs to the OmpW/AlkL family.</text>
</comment>
<dbReference type="Gene3D" id="2.40.160.20">
    <property type="match status" value="1"/>
</dbReference>
<sequence length="256" mass="27083">MMQAGSRLVENGHRANIKERPMRHLPVSRVFLLCASAVAVSSIAAPASAQEQQQPASESDADFKRFAFRIGYARLNWDENAKVAVAGQAVPGGDATLKNNNGIAFDLAYYFNRNVSVALALGVPPTTSLTAAGTLAGAGKLGEVTYGPAVATVRYHLTGLGPVVPYVGAGINYTKIFKTRDALLQDFRASDTVGPVINGGVDVALNRRFGLFADVKKVWTSSNTRFLLPTPAGLAPGTAKVRLDPLIINAGVSIRF</sequence>
<evidence type="ECO:0000256" key="1">
    <source>
        <dbReference type="ARBA" id="ARBA00009330"/>
    </source>
</evidence>
<dbReference type="EMBL" id="QFNF01000038">
    <property type="protein sequence ID" value="PZO75022.1"/>
    <property type="molecule type" value="Genomic_DNA"/>
</dbReference>
<organism evidence="2 3">
    <name type="scientific">Sphingomonas hengshuiensis</name>
    <dbReference type="NCBI Taxonomy" id="1609977"/>
    <lineage>
        <taxon>Bacteria</taxon>
        <taxon>Pseudomonadati</taxon>
        <taxon>Pseudomonadota</taxon>
        <taxon>Alphaproteobacteria</taxon>
        <taxon>Sphingomonadales</taxon>
        <taxon>Sphingomonadaceae</taxon>
        <taxon>Sphingomonas</taxon>
    </lineage>
</organism>
<name>A0A2W4Z3E7_9SPHN</name>
<gene>
    <name evidence="2" type="ORF">DI632_12710</name>
</gene>
<dbReference type="AlphaFoldDB" id="A0A2W4Z3E7"/>
<reference evidence="2 3" key="1">
    <citation type="submission" date="2017-08" db="EMBL/GenBank/DDBJ databases">
        <title>Infants hospitalized years apart are colonized by the same room-sourced microbial strains.</title>
        <authorList>
            <person name="Brooks B."/>
            <person name="Olm M.R."/>
            <person name="Firek B.A."/>
            <person name="Baker R."/>
            <person name="Thomas B.C."/>
            <person name="Morowitz M.J."/>
            <person name="Banfield J.F."/>
        </authorList>
    </citation>
    <scope>NUCLEOTIDE SEQUENCE [LARGE SCALE GENOMIC DNA]</scope>
    <source>
        <strain evidence="2">S2_018_000_R3_110</strain>
    </source>
</reference>
<dbReference type="GO" id="GO:0019867">
    <property type="term" value="C:outer membrane"/>
    <property type="evidence" value="ECO:0007669"/>
    <property type="project" value="InterPro"/>
</dbReference>
<dbReference type="PANTHER" id="PTHR36920">
    <property type="match status" value="1"/>
</dbReference>
<dbReference type="Pfam" id="PF03922">
    <property type="entry name" value="OmpW"/>
    <property type="match status" value="1"/>
</dbReference>
<comment type="caution">
    <text evidence="2">The sequence shown here is derived from an EMBL/GenBank/DDBJ whole genome shotgun (WGS) entry which is preliminary data.</text>
</comment>
<dbReference type="Proteomes" id="UP000248614">
    <property type="component" value="Unassembled WGS sequence"/>
</dbReference>
<dbReference type="InterPro" id="IPR005618">
    <property type="entry name" value="OMPW"/>
</dbReference>
<evidence type="ECO:0008006" key="4">
    <source>
        <dbReference type="Google" id="ProtNLM"/>
    </source>
</evidence>
<dbReference type="SUPFAM" id="SSF56925">
    <property type="entry name" value="OMPA-like"/>
    <property type="match status" value="1"/>
</dbReference>
<evidence type="ECO:0000313" key="3">
    <source>
        <dbReference type="Proteomes" id="UP000248614"/>
    </source>
</evidence>
<evidence type="ECO:0000313" key="2">
    <source>
        <dbReference type="EMBL" id="PZO75022.1"/>
    </source>
</evidence>
<dbReference type="GO" id="GO:0055085">
    <property type="term" value="P:transmembrane transport"/>
    <property type="evidence" value="ECO:0007669"/>
    <property type="project" value="TreeGrafter"/>
</dbReference>
<proteinExistence type="inferred from homology"/>